<dbReference type="Proteomes" id="UP000295680">
    <property type="component" value="Unassembled WGS sequence"/>
</dbReference>
<dbReference type="EMBL" id="SLWS01000008">
    <property type="protein sequence ID" value="TCO54929.1"/>
    <property type="molecule type" value="Genomic_DNA"/>
</dbReference>
<gene>
    <name evidence="2" type="ORF">EV192_108217</name>
</gene>
<keyword evidence="3" id="KW-1185">Reference proteome</keyword>
<dbReference type="RefSeq" id="WP_132122713.1">
    <property type="nucleotide sequence ID" value="NZ_SLWS01000008.1"/>
</dbReference>
<dbReference type="Gene3D" id="2.60.40.2030">
    <property type="match status" value="1"/>
</dbReference>
<name>A0A4R2JF95_9PSEU</name>
<protein>
    <submittedName>
        <fullName evidence="2">Uncharacterized protein</fullName>
    </submittedName>
</protein>
<evidence type="ECO:0000313" key="3">
    <source>
        <dbReference type="Proteomes" id="UP000295680"/>
    </source>
</evidence>
<feature type="chain" id="PRO_5020676781" evidence="1">
    <location>
        <begin position="24"/>
        <end position="262"/>
    </location>
</feature>
<evidence type="ECO:0000256" key="1">
    <source>
        <dbReference type="SAM" id="SignalP"/>
    </source>
</evidence>
<feature type="signal peptide" evidence="1">
    <location>
        <begin position="1"/>
        <end position="23"/>
    </location>
</feature>
<dbReference type="InterPro" id="IPR038081">
    <property type="entry name" value="CalX-like_sf"/>
</dbReference>
<sequence>MRKAIVGLAITLLAAMLPAVASAGLSCRPTVDIGDVAQVEGSVFRFPVTFRILPACPALEPGSVGFHTVDGSPGDHDPARAGVDYGARSGVLKWPGPATQYIEVPTFGNTVPQHTRVFWVQLDTPNNVSVSHGEAAGWIQDDDGRPPPQTDCQKVPCQGTVPASGICWIPDDIREVLADFHFSYQDGPPREVHVRTDESGGNEGWVPIRDQVIKVDGDQLRATVRIQLTANRRMTVPLQFFGLARGVDAGNMTTKLTVMTTR</sequence>
<accession>A0A4R2JF95</accession>
<dbReference type="SUPFAM" id="SSF141072">
    <property type="entry name" value="CalX-like"/>
    <property type="match status" value="1"/>
</dbReference>
<comment type="caution">
    <text evidence="2">The sequence shown here is derived from an EMBL/GenBank/DDBJ whole genome shotgun (WGS) entry which is preliminary data.</text>
</comment>
<dbReference type="AlphaFoldDB" id="A0A4R2JF95"/>
<organism evidence="2 3">
    <name type="scientific">Actinocrispum wychmicini</name>
    <dbReference type="NCBI Taxonomy" id="1213861"/>
    <lineage>
        <taxon>Bacteria</taxon>
        <taxon>Bacillati</taxon>
        <taxon>Actinomycetota</taxon>
        <taxon>Actinomycetes</taxon>
        <taxon>Pseudonocardiales</taxon>
        <taxon>Pseudonocardiaceae</taxon>
        <taxon>Actinocrispum</taxon>
    </lineage>
</organism>
<reference evidence="2 3" key="1">
    <citation type="submission" date="2019-03" db="EMBL/GenBank/DDBJ databases">
        <title>Genomic Encyclopedia of Type Strains, Phase IV (KMG-IV): sequencing the most valuable type-strain genomes for metagenomic binning, comparative biology and taxonomic classification.</title>
        <authorList>
            <person name="Goeker M."/>
        </authorList>
    </citation>
    <scope>NUCLEOTIDE SEQUENCE [LARGE SCALE GENOMIC DNA]</scope>
    <source>
        <strain evidence="2 3">DSM 45934</strain>
    </source>
</reference>
<proteinExistence type="predicted"/>
<dbReference type="PROSITE" id="PS51257">
    <property type="entry name" value="PROKAR_LIPOPROTEIN"/>
    <property type="match status" value="1"/>
</dbReference>
<keyword evidence="1" id="KW-0732">Signal</keyword>
<evidence type="ECO:0000313" key="2">
    <source>
        <dbReference type="EMBL" id="TCO54929.1"/>
    </source>
</evidence>